<dbReference type="GO" id="GO:0004519">
    <property type="term" value="F:endonuclease activity"/>
    <property type="evidence" value="ECO:0007669"/>
    <property type="project" value="UniProtKB-UniRule"/>
</dbReference>
<dbReference type="GO" id="GO:0051607">
    <property type="term" value="P:defense response to virus"/>
    <property type="evidence" value="ECO:0007669"/>
    <property type="project" value="UniProtKB-UniRule"/>
</dbReference>
<dbReference type="PANTHER" id="PTHR34047:SF8">
    <property type="entry name" value="PROTEIN YKFC"/>
    <property type="match status" value="1"/>
</dbReference>
<evidence type="ECO:0000256" key="9">
    <source>
        <dbReference type="HAMAP-Rule" id="MF_01470"/>
    </source>
</evidence>
<evidence type="ECO:0000256" key="1">
    <source>
        <dbReference type="ARBA" id="ARBA00022722"/>
    </source>
</evidence>
<feature type="binding site" evidence="9">
    <location>
        <position position="610"/>
    </location>
    <ligand>
        <name>Mn(2+)</name>
        <dbReference type="ChEBI" id="CHEBI:29035"/>
    </ligand>
</feature>
<dbReference type="EMBL" id="DRMJ01000187">
    <property type="protein sequence ID" value="HHL42714.1"/>
    <property type="molecule type" value="Genomic_DNA"/>
</dbReference>
<comment type="subunit">
    <text evidence="9">Homodimer, forms a heterotetramer with a Cas2 homodimer.</text>
</comment>
<dbReference type="SUPFAM" id="SSF56672">
    <property type="entry name" value="DNA/RNA polymerases"/>
    <property type="match status" value="1"/>
</dbReference>
<dbReference type="Pfam" id="PF00078">
    <property type="entry name" value="RVT_1"/>
    <property type="match status" value="1"/>
</dbReference>
<comment type="caution">
    <text evidence="12">The sequence shown here is derived from an EMBL/GenBank/DDBJ whole genome shotgun (WGS) entry which is preliminary data.</text>
</comment>
<evidence type="ECO:0000256" key="5">
    <source>
        <dbReference type="ARBA" id="ARBA00022842"/>
    </source>
</evidence>
<comment type="cofactor">
    <cofactor evidence="9">
        <name>Mg(2+)</name>
        <dbReference type="ChEBI" id="CHEBI:18420"/>
    </cofactor>
    <cofactor evidence="9">
        <name>Mn(2+)</name>
        <dbReference type="ChEBI" id="CHEBI:29035"/>
    </cofactor>
</comment>
<dbReference type="GO" id="GO:0003677">
    <property type="term" value="F:DNA binding"/>
    <property type="evidence" value="ECO:0007669"/>
    <property type="project" value="UniProtKB-KW"/>
</dbReference>
<dbReference type="NCBIfam" id="TIGR00287">
    <property type="entry name" value="cas1"/>
    <property type="match status" value="1"/>
</dbReference>
<dbReference type="Gene3D" id="1.20.120.920">
    <property type="entry name" value="CRISPR-associated endonuclease Cas1, C-terminal domain"/>
    <property type="match status" value="1"/>
</dbReference>
<dbReference type="GO" id="GO:0043571">
    <property type="term" value="P:maintenance of CRISPR repeat elements"/>
    <property type="evidence" value="ECO:0007669"/>
    <property type="project" value="UniProtKB-UniRule"/>
</dbReference>
<keyword evidence="1 9" id="KW-0540">Nuclease</keyword>
<dbReference type="AlphaFoldDB" id="A0A7C5LSY4"/>
<keyword evidence="5 9" id="KW-0460">Magnesium</keyword>
<dbReference type="InterPro" id="IPR042206">
    <property type="entry name" value="CRISPR-assoc_Cas1_C"/>
</dbReference>
<comment type="similarity">
    <text evidence="9">Belongs to the CRISPR-associated endonuclease Cas1 family.</text>
</comment>
<keyword evidence="6 9" id="KW-0051">Antiviral defense</keyword>
<dbReference type="Gene3D" id="3.30.70.270">
    <property type="match status" value="1"/>
</dbReference>
<feature type="region of interest" description="Disordered" evidence="10">
    <location>
        <begin position="1"/>
        <end position="38"/>
    </location>
</feature>
<feature type="domain" description="Reverse transcriptase" evidence="11">
    <location>
        <begin position="90"/>
        <end position="310"/>
    </location>
</feature>
<proteinExistence type="inferred from homology"/>
<evidence type="ECO:0000256" key="10">
    <source>
        <dbReference type="SAM" id="MobiDB-lite"/>
    </source>
</evidence>
<evidence type="ECO:0000259" key="11">
    <source>
        <dbReference type="PROSITE" id="PS50878"/>
    </source>
</evidence>
<dbReference type="Pfam" id="PF01867">
    <property type="entry name" value="Cas_Cas1"/>
    <property type="match status" value="1"/>
</dbReference>
<dbReference type="GO" id="GO:0016787">
    <property type="term" value="F:hydrolase activity"/>
    <property type="evidence" value="ECO:0007669"/>
    <property type="project" value="UniProtKB-KW"/>
</dbReference>
<accession>A0A7C5LSY4</accession>
<evidence type="ECO:0000256" key="6">
    <source>
        <dbReference type="ARBA" id="ARBA00023118"/>
    </source>
</evidence>
<dbReference type="HAMAP" id="MF_01470">
    <property type="entry name" value="Cas1"/>
    <property type="match status" value="1"/>
</dbReference>
<keyword evidence="9" id="KW-0464">Manganese</keyword>
<sequence length="718" mass="80598">MAQFHQTNQGDRTPSNQHKPRTHKPRTHKPRTHGPRTVLLDDEDLFHQAVSIRGLSLGWDKVWRNKGAAGGDGLGVEVFYKDARGWIGRLRRSLLSGEYRPGPLRVVDIPKKNGKGLRRLEIPCVSDRVVQSSVAQVLSPHFEDEFEPDSFAYRPGRGVTQAVARVSAAQRAGYNWIVDADIRDFFGSVEHSALMERFGESVSDGPLTSLISLWITHAAPQGVGLAQGSPLSPLLANLFLDRLDERFFGRNVRFVRFADDFVIMTKTRERAEAVLQQTESFLAQQGLSLNMDKTQILDFDQGLRFLGHVFVRSLVTKTAPDDRAVGDIQQWMREIARTDTIREKDRKLEQAREAQQRRAGYSPGFRVLYIYESGRRLNFRNKSFTVEEFDGPAAETAEEPGKAGRWTELIAIHNTRVERIEIGPRASLTLAARDLALATHTRIAYVNGHGETVGWTGPVLAQRAGRHMAQAACALDEARRIDLASRFVEGRIRTQRAVLRRLLRDRDRPKAAIDALVVFNRILGRGERTVLRHCKSVSQLMGYEGEAAAVWWPALSALLPTQMQFGKRTRREQTRDGANTVFNFLSWLLHRDITVAVGRAGLHPGFGVLHSAGDNRDACCFDLMEEFRAHLVGGLAVYCINKKIVTRTDFTKVSGGVRMGNKAGGALIRAYEKRVARLVKSPRSGRKLCWRQLMLEQAFAIAAHVDGAEVYRPIEMGY</sequence>
<evidence type="ECO:0000256" key="2">
    <source>
        <dbReference type="ARBA" id="ARBA00022723"/>
    </source>
</evidence>
<comment type="function">
    <text evidence="9">CRISPR (clustered regularly interspaced short palindromic repeat), is an adaptive immune system that provides protection against mobile genetic elements (viruses, transposable elements and conjugative plasmids). CRISPR clusters contain spacers, sequences complementary to antecedent mobile elements, and target invading nucleic acids. CRISPR clusters are transcribed and processed into CRISPR RNA (crRNA). Acts as a dsDNA endonuclease. Involved in the integration of spacer DNA into the CRISPR cassette.</text>
</comment>
<dbReference type="InterPro" id="IPR002729">
    <property type="entry name" value="CRISPR-assoc_Cas1"/>
</dbReference>
<dbReference type="PANTHER" id="PTHR34047">
    <property type="entry name" value="NUCLEAR INTRON MATURASE 1, MITOCHONDRIAL-RELATED"/>
    <property type="match status" value="1"/>
</dbReference>
<dbReference type="InterPro" id="IPR043128">
    <property type="entry name" value="Rev_trsase/Diguanyl_cyclase"/>
</dbReference>
<dbReference type="EC" id="3.1.-.-" evidence="9"/>
<evidence type="ECO:0000256" key="4">
    <source>
        <dbReference type="ARBA" id="ARBA00022801"/>
    </source>
</evidence>
<dbReference type="Proteomes" id="UP000885830">
    <property type="component" value="Unassembled WGS sequence"/>
</dbReference>
<comment type="similarity">
    <text evidence="8">Belongs to the bacterial reverse transcriptase family.</text>
</comment>
<evidence type="ECO:0000313" key="12">
    <source>
        <dbReference type="EMBL" id="HHL42714.1"/>
    </source>
</evidence>
<evidence type="ECO:0000256" key="3">
    <source>
        <dbReference type="ARBA" id="ARBA00022759"/>
    </source>
</evidence>
<feature type="compositionally biased region" description="Basic residues" evidence="10">
    <location>
        <begin position="18"/>
        <end position="34"/>
    </location>
</feature>
<dbReference type="PROSITE" id="PS50878">
    <property type="entry name" value="RT_POL"/>
    <property type="match status" value="1"/>
</dbReference>
<feature type="binding site" evidence="9">
    <location>
        <position position="544"/>
    </location>
    <ligand>
        <name>Mn(2+)</name>
        <dbReference type="ChEBI" id="CHEBI:29035"/>
    </ligand>
</feature>
<keyword evidence="7 9" id="KW-0238">DNA-binding</keyword>
<reference evidence="12" key="1">
    <citation type="journal article" date="2020" name="mSystems">
        <title>Genome- and Community-Level Interaction Insights into Carbon Utilization and Element Cycling Functions of Hydrothermarchaeota in Hydrothermal Sediment.</title>
        <authorList>
            <person name="Zhou Z."/>
            <person name="Liu Y."/>
            <person name="Xu W."/>
            <person name="Pan J."/>
            <person name="Luo Z.H."/>
            <person name="Li M."/>
        </authorList>
    </citation>
    <scope>NUCLEOTIDE SEQUENCE [LARGE SCALE GENOMIC DNA]</scope>
    <source>
        <strain evidence="12">HyVt-485</strain>
    </source>
</reference>
<dbReference type="InterPro" id="IPR000477">
    <property type="entry name" value="RT_dom"/>
</dbReference>
<keyword evidence="4 9" id="KW-0378">Hydrolase</keyword>
<feature type="binding site" evidence="9">
    <location>
        <position position="625"/>
    </location>
    <ligand>
        <name>Mn(2+)</name>
        <dbReference type="ChEBI" id="CHEBI:29035"/>
    </ligand>
</feature>
<dbReference type="InterPro" id="IPR043502">
    <property type="entry name" value="DNA/RNA_pol_sf"/>
</dbReference>
<protein>
    <recommendedName>
        <fullName evidence="9">CRISPR-associated endonuclease Cas1</fullName>
        <ecNumber evidence="9">3.1.-.-</ecNumber>
    </recommendedName>
</protein>
<dbReference type="InterPro" id="IPR051083">
    <property type="entry name" value="GrpII_Intron_Splice-Mob/Def"/>
</dbReference>
<gene>
    <name evidence="9 12" type="primary">cas1</name>
    <name evidence="12" type="ORF">ENJ42_03785</name>
</gene>
<feature type="compositionally biased region" description="Polar residues" evidence="10">
    <location>
        <begin position="1"/>
        <end position="17"/>
    </location>
</feature>
<dbReference type="CDD" id="cd09634">
    <property type="entry name" value="Cas1_I-II-III"/>
    <property type="match status" value="1"/>
</dbReference>
<organism evidence="12">
    <name type="scientific">Hellea balneolensis</name>
    <dbReference type="NCBI Taxonomy" id="287478"/>
    <lineage>
        <taxon>Bacteria</taxon>
        <taxon>Pseudomonadati</taxon>
        <taxon>Pseudomonadota</taxon>
        <taxon>Alphaproteobacteria</taxon>
        <taxon>Maricaulales</taxon>
        <taxon>Robiginitomaculaceae</taxon>
        <taxon>Hellea</taxon>
    </lineage>
</organism>
<evidence type="ECO:0000256" key="7">
    <source>
        <dbReference type="ARBA" id="ARBA00023125"/>
    </source>
</evidence>
<keyword evidence="2 9" id="KW-0479">Metal-binding</keyword>
<name>A0A7C5LSY4_9PROT</name>
<dbReference type="GO" id="GO:0046872">
    <property type="term" value="F:metal ion binding"/>
    <property type="evidence" value="ECO:0007669"/>
    <property type="project" value="UniProtKB-UniRule"/>
</dbReference>
<keyword evidence="3 9" id="KW-0255">Endonuclease</keyword>
<evidence type="ECO:0000256" key="8">
    <source>
        <dbReference type="ARBA" id="ARBA00034120"/>
    </source>
</evidence>
<dbReference type="CDD" id="cd01651">
    <property type="entry name" value="RT_G2_intron"/>
    <property type="match status" value="1"/>
</dbReference>